<dbReference type="Gene3D" id="3.30.1490.300">
    <property type="match status" value="1"/>
</dbReference>
<dbReference type="EMBL" id="FQVI01000001">
    <property type="protein sequence ID" value="SHE37567.1"/>
    <property type="molecule type" value="Genomic_DNA"/>
</dbReference>
<dbReference type="AlphaFoldDB" id="A0A1M4SZV0"/>
<dbReference type="OrthoDB" id="1649455at2"/>
<dbReference type="STRING" id="1122155.SAMN02745158_00343"/>
<dbReference type="RefSeq" id="WP_072848534.1">
    <property type="nucleotide sequence ID" value="NZ_FQVI01000001.1"/>
</dbReference>
<gene>
    <name evidence="1" type="ORF">SAMN02745158_00343</name>
</gene>
<organism evidence="1 2">
    <name type="scientific">Lactonifactor longoviformis DSM 17459</name>
    <dbReference type="NCBI Taxonomy" id="1122155"/>
    <lineage>
        <taxon>Bacteria</taxon>
        <taxon>Bacillati</taxon>
        <taxon>Bacillota</taxon>
        <taxon>Clostridia</taxon>
        <taxon>Eubacteriales</taxon>
        <taxon>Clostridiaceae</taxon>
        <taxon>Lactonifactor</taxon>
    </lineage>
</organism>
<accession>A0A1M4SZV0</accession>
<keyword evidence="2" id="KW-1185">Reference proteome</keyword>
<evidence type="ECO:0000313" key="1">
    <source>
        <dbReference type="EMBL" id="SHE37567.1"/>
    </source>
</evidence>
<dbReference type="Proteomes" id="UP000184245">
    <property type="component" value="Unassembled WGS sequence"/>
</dbReference>
<proteinExistence type="predicted"/>
<evidence type="ECO:0000313" key="2">
    <source>
        <dbReference type="Proteomes" id="UP000184245"/>
    </source>
</evidence>
<sequence length="303" mass="33304">MTTSIYLSNNTIQILTGEKGKCSRVEHLYCFALEEGNLMNGVITNEAGLQQELLGLWKDHNLPVSKVSLVIDSTHFTTRLATLPVLKERKMRDLLKREFSDMDSLQDPLYDYMTMEENRGAKMGKVMCAAAERSFVGSFVELFERMGITIASVKPALCSAVRLLGAHEALADSTCIILLLDGDNLVSALLVGGKYVYSSRARLFSEHGTPEFAVEVARNVSGIMQFHTSEKLENVITHVYLGGFFGTDESLSAENIAGLGLAVERLPETKRIQMPSEREAYVEAGTGAPALCDYVYAAGNFIL</sequence>
<name>A0A1M4SZV0_9CLOT</name>
<protein>
    <submittedName>
        <fullName evidence="1">Tfp pilus assembly protein, ATPase PilM</fullName>
    </submittedName>
</protein>
<reference evidence="1 2" key="1">
    <citation type="submission" date="2016-11" db="EMBL/GenBank/DDBJ databases">
        <authorList>
            <person name="Jaros S."/>
            <person name="Januszkiewicz K."/>
            <person name="Wedrychowicz H."/>
        </authorList>
    </citation>
    <scope>NUCLEOTIDE SEQUENCE [LARGE SCALE GENOMIC DNA]</scope>
    <source>
        <strain evidence="1 2">DSM 17459</strain>
    </source>
</reference>
<dbReference type="Gene3D" id="3.30.420.40">
    <property type="match status" value="2"/>
</dbReference>